<dbReference type="InterPro" id="IPR003660">
    <property type="entry name" value="HAMP_dom"/>
</dbReference>
<dbReference type="InterPro" id="IPR004090">
    <property type="entry name" value="Chemotax_Me-accpt_rcpt"/>
</dbReference>
<comment type="caution">
    <text evidence="11">The sequence shown here is derived from an EMBL/GenBank/DDBJ whole genome shotgun (WGS) entry which is preliminary data.</text>
</comment>
<dbReference type="PRINTS" id="PR00260">
    <property type="entry name" value="CHEMTRNSDUCR"/>
</dbReference>
<gene>
    <name evidence="11" type="ORF">AWB65_06511</name>
</gene>
<organism evidence="11 12">
    <name type="scientific">Caballeronia humi</name>
    <dbReference type="NCBI Taxonomy" id="326474"/>
    <lineage>
        <taxon>Bacteria</taxon>
        <taxon>Pseudomonadati</taxon>
        <taxon>Pseudomonadota</taxon>
        <taxon>Betaproteobacteria</taxon>
        <taxon>Burkholderiales</taxon>
        <taxon>Burkholderiaceae</taxon>
        <taxon>Caballeronia</taxon>
    </lineage>
</organism>
<dbReference type="SUPFAM" id="SSF103190">
    <property type="entry name" value="Sensory domain-like"/>
    <property type="match status" value="1"/>
</dbReference>
<feature type="transmembrane region" description="Helical" evidence="8">
    <location>
        <begin position="272"/>
        <end position="299"/>
    </location>
</feature>
<dbReference type="GO" id="GO:0004888">
    <property type="term" value="F:transmembrane signaling receptor activity"/>
    <property type="evidence" value="ECO:0007669"/>
    <property type="project" value="InterPro"/>
</dbReference>
<keyword evidence="4 8" id="KW-1133">Transmembrane helix</keyword>
<dbReference type="STRING" id="326474.AWB65_06511"/>
<dbReference type="Pfam" id="PF00672">
    <property type="entry name" value="HAMP"/>
    <property type="match status" value="1"/>
</dbReference>
<keyword evidence="7" id="KW-0807">Transducer</keyword>
<evidence type="ECO:0000256" key="8">
    <source>
        <dbReference type="SAM" id="Phobius"/>
    </source>
</evidence>
<dbReference type="PANTHER" id="PTHR43531">
    <property type="entry name" value="PROTEIN ICFG"/>
    <property type="match status" value="1"/>
</dbReference>
<dbReference type="EMBL" id="FCNW02000088">
    <property type="protein sequence ID" value="SAL67414.1"/>
    <property type="molecule type" value="Genomic_DNA"/>
</dbReference>
<evidence type="ECO:0000256" key="4">
    <source>
        <dbReference type="ARBA" id="ARBA00022989"/>
    </source>
</evidence>
<evidence type="ECO:0000256" key="6">
    <source>
        <dbReference type="ARBA" id="ARBA00029447"/>
    </source>
</evidence>
<comment type="similarity">
    <text evidence="6">Belongs to the methyl-accepting chemotaxis (MCP) protein family.</text>
</comment>
<dbReference type="RefSeq" id="WP_087670964.1">
    <property type="nucleotide sequence ID" value="NZ_FCNW02000088.1"/>
</dbReference>
<dbReference type="InterPro" id="IPR004089">
    <property type="entry name" value="MCPsignal_dom"/>
</dbReference>
<name>A0A158JEW9_9BURK</name>
<dbReference type="CDD" id="cd12913">
    <property type="entry name" value="PDC1_MCP_like"/>
    <property type="match status" value="1"/>
</dbReference>
<dbReference type="SUPFAM" id="SSF58104">
    <property type="entry name" value="Methyl-accepting chemotaxis protein (MCP) signaling domain"/>
    <property type="match status" value="1"/>
</dbReference>
<dbReference type="Gene3D" id="3.30.450.20">
    <property type="entry name" value="PAS domain"/>
    <property type="match status" value="2"/>
</dbReference>
<dbReference type="InterPro" id="IPR029151">
    <property type="entry name" value="Sensor-like_sf"/>
</dbReference>
<dbReference type="OrthoDB" id="2489132at2"/>
<proteinExistence type="inferred from homology"/>
<evidence type="ECO:0000313" key="11">
    <source>
        <dbReference type="EMBL" id="SAL67414.1"/>
    </source>
</evidence>
<dbReference type="FunFam" id="1.10.287.950:FF:000001">
    <property type="entry name" value="Methyl-accepting chemotaxis sensory transducer"/>
    <property type="match status" value="1"/>
</dbReference>
<dbReference type="PANTHER" id="PTHR43531:SF16">
    <property type="entry name" value="METHYL-ACCEPTING CHEMOTAXIS PROTEIN II"/>
    <property type="match status" value="1"/>
</dbReference>
<dbReference type="AlphaFoldDB" id="A0A158JEW9"/>
<dbReference type="PROSITE" id="PS50111">
    <property type="entry name" value="CHEMOTAXIS_TRANSDUC_2"/>
    <property type="match status" value="1"/>
</dbReference>
<dbReference type="CDD" id="cd06225">
    <property type="entry name" value="HAMP"/>
    <property type="match status" value="1"/>
</dbReference>
<dbReference type="SMART" id="SM00304">
    <property type="entry name" value="HAMP"/>
    <property type="match status" value="1"/>
</dbReference>
<keyword evidence="12" id="KW-1185">Reference proteome</keyword>
<dbReference type="SMART" id="SM00283">
    <property type="entry name" value="MA"/>
    <property type="match status" value="1"/>
</dbReference>
<evidence type="ECO:0000256" key="1">
    <source>
        <dbReference type="ARBA" id="ARBA00004651"/>
    </source>
</evidence>
<evidence type="ECO:0000256" key="5">
    <source>
        <dbReference type="ARBA" id="ARBA00023136"/>
    </source>
</evidence>
<evidence type="ECO:0000256" key="7">
    <source>
        <dbReference type="PROSITE-ProRule" id="PRU00284"/>
    </source>
</evidence>
<comment type="subcellular location">
    <subcellularLocation>
        <location evidence="1">Cell membrane</location>
        <topology evidence="1">Multi-pass membrane protein</topology>
    </subcellularLocation>
</comment>
<dbReference type="Pfam" id="PF00015">
    <property type="entry name" value="MCPsignal"/>
    <property type="match status" value="1"/>
</dbReference>
<feature type="domain" description="Methyl-accepting transducer" evidence="9">
    <location>
        <begin position="355"/>
        <end position="584"/>
    </location>
</feature>
<dbReference type="Gene3D" id="1.10.287.950">
    <property type="entry name" value="Methyl-accepting chemotaxis protein"/>
    <property type="match status" value="1"/>
</dbReference>
<dbReference type="InterPro" id="IPR033479">
    <property type="entry name" value="dCache_1"/>
</dbReference>
<dbReference type="GO" id="GO:0007165">
    <property type="term" value="P:signal transduction"/>
    <property type="evidence" value="ECO:0007669"/>
    <property type="project" value="UniProtKB-KW"/>
</dbReference>
<dbReference type="Proteomes" id="UP000054977">
    <property type="component" value="Unassembled WGS sequence"/>
</dbReference>
<evidence type="ECO:0000313" key="12">
    <source>
        <dbReference type="Proteomes" id="UP000054977"/>
    </source>
</evidence>
<keyword evidence="5 8" id="KW-0472">Membrane</keyword>
<evidence type="ECO:0000256" key="3">
    <source>
        <dbReference type="ARBA" id="ARBA00022692"/>
    </source>
</evidence>
<dbReference type="PROSITE" id="PS50885">
    <property type="entry name" value="HAMP"/>
    <property type="match status" value="1"/>
</dbReference>
<keyword evidence="2" id="KW-1003">Cell membrane</keyword>
<dbReference type="GO" id="GO:0005886">
    <property type="term" value="C:plasma membrane"/>
    <property type="evidence" value="ECO:0007669"/>
    <property type="project" value="UniProtKB-SubCell"/>
</dbReference>
<protein>
    <submittedName>
        <fullName evidence="11">Methyl-accepting chemotaxis protein</fullName>
    </submittedName>
</protein>
<evidence type="ECO:0000259" key="9">
    <source>
        <dbReference type="PROSITE" id="PS50111"/>
    </source>
</evidence>
<evidence type="ECO:0000256" key="2">
    <source>
        <dbReference type="ARBA" id="ARBA00022475"/>
    </source>
</evidence>
<reference evidence="11" key="1">
    <citation type="submission" date="2016-01" db="EMBL/GenBank/DDBJ databases">
        <authorList>
            <person name="Peeters C."/>
        </authorList>
    </citation>
    <scope>NUCLEOTIDE SEQUENCE [LARGE SCALE GENOMIC DNA]</scope>
    <source>
        <strain evidence="11">LMG 22934</strain>
    </source>
</reference>
<feature type="domain" description="HAMP" evidence="10">
    <location>
        <begin position="296"/>
        <end position="350"/>
    </location>
</feature>
<dbReference type="Pfam" id="PF02743">
    <property type="entry name" value="dCache_1"/>
    <property type="match status" value="1"/>
</dbReference>
<keyword evidence="3 8" id="KW-0812">Transmembrane</keyword>
<dbReference type="GO" id="GO:0006935">
    <property type="term" value="P:chemotaxis"/>
    <property type="evidence" value="ECO:0007669"/>
    <property type="project" value="InterPro"/>
</dbReference>
<dbReference type="InterPro" id="IPR051310">
    <property type="entry name" value="MCP_chemotaxis"/>
</dbReference>
<evidence type="ECO:0000259" key="10">
    <source>
        <dbReference type="PROSITE" id="PS50885"/>
    </source>
</evidence>
<accession>A0A158JEW9</accession>
<sequence>MLASIRSRILAACLAVVAVALTVNTSLNYRVANGYNRDAINQNLNAVLTGHETGIEDWIASKTQMIVSVEDAALAPDPSAALKQVASAGGFTNVYVGYADKTARFSDPTGIPPDYDPTGRPWYKQAVQAGKPIVTPPYVDVGTGKLVVAFAAPIVRAGVVKGVVSGDVAMDSVVANVKSIHPTSASFGMLVDRSGQIVAHSDAKLTLKPLTDLLPDVTMEGLIASSDAGAAPIAAHVGETAKLVKARSVPGTTWLTLVALDQSEATAGMHSLLLASIGALVVLLIVAAGVVSAFTGVAFKGLARIRDTMESIGSGGGDLTQRLPDAGRDEVAQIARSFNAFVSKINDVMARIRDTSESVRHAANEIASGNLDLSRRTEAAAASLEETAASMEQITATVKNSASAAHQANETASTAAGAASRGGSVVANVVSTMNEIEGASSKISDIIGVIEAIAFQTNILALNAAVEAARAGEEGRGFAVVAGEVRTLAQRSAQAAKEIKELIHANVSSVTAGAALVGQAGLTMNDIVCNVSSVTTIMAEITHAGDEQTRGIQEVNRAVAQLDEMVQQNAALVEQSAAAAAALQTQANELASAVGQFKVARARVGPTSARV</sequence>
<dbReference type="CDD" id="cd11386">
    <property type="entry name" value="MCP_signal"/>
    <property type="match status" value="1"/>
</dbReference>